<keyword evidence="1" id="KW-1133">Transmembrane helix</keyword>
<evidence type="ECO:0000256" key="1">
    <source>
        <dbReference type="SAM" id="Phobius"/>
    </source>
</evidence>
<protein>
    <recommendedName>
        <fullName evidence="3">Transmembrane protein</fullName>
    </recommendedName>
</protein>
<reference evidence="2" key="1">
    <citation type="submission" date="2012-05" db="EMBL/GenBank/DDBJ databases">
        <authorList>
            <person name="Krishnakumar V."/>
            <person name="Cheung F."/>
            <person name="Xiao Y."/>
            <person name="Chan A."/>
            <person name="Moskal W.A."/>
            <person name="Town C.D."/>
        </authorList>
    </citation>
    <scope>NUCLEOTIDE SEQUENCE</scope>
</reference>
<keyword evidence="1" id="KW-0472">Membrane</keyword>
<organism evidence="2">
    <name type="scientific">Medicago truncatula</name>
    <name type="common">Barrel medic</name>
    <name type="synonym">Medicago tribuloides</name>
    <dbReference type="NCBI Taxonomy" id="3880"/>
    <lineage>
        <taxon>Eukaryota</taxon>
        <taxon>Viridiplantae</taxon>
        <taxon>Streptophyta</taxon>
        <taxon>Embryophyta</taxon>
        <taxon>Tracheophyta</taxon>
        <taxon>Spermatophyta</taxon>
        <taxon>Magnoliopsida</taxon>
        <taxon>eudicotyledons</taxon>
        <taxon>Gunneridae</taxon>
        <taxon>Pentapetalae</taxon>
        <taxon>rosids</taxon>
        <taxon>fabids</taxon>
        <taxon>Fabales</taxon>
        <taxon>Fabaceae</taxon>
        <taxon>Papilionoideae</taxon>
        <taxon>50 kb inversion clade</taxon>
        <taxon>NPAAA clade</taxon>
        <taxon>Hologalegina</taxon>
        <taxon>IRL clade</taxon>
        <taxon>Trifolieae</taxon>
        <taxon>Medicago</taxon>
    </lineage>
</organism>
<feature type="transmembrane region" description="Helical" evidence="1">
    <location>
        <begin position="25"/>
        <end position="45"/>
    </location>
</feature>
<evidence type="ECO:0008006" key="3">
    <source>
        <dbReference type="Google" id="ProtNLM"/>
    </source>
</evidence>
<keyword evidence="1" id="KW-0812">Transmembrane</keyword>
<evidence type="ECO:0000313" key="2">
    <source>
        <dbReference type="EMBL" id="AFK34936.1"/>
    </source>
</evidence>
<name>I3S3U4_MEDTR</name>
<dbReference type="AlphaFoldDB" id="I3S3U4"/>
<dbReference type="EMBL" id="BT135141">
    <property type="protein sequence ID" value="AFK34936.1"/>
    <property type="molecule type" value="mRNA"/>
</dbReference>
<accession>I3S3U4</accession>
<sequence length="50" mass="5510">MFTVALLTLRKTPLKICLKRKSCKIFLDFGSIALIPLILIMNKSLASGST</sequence>
<proteinExistence type="evidence at transcript level"/>